<proteinExistence type="inferred from homology"/>
<dbReference type="SMART" id="SM00184">
    <property type="entry name" value="RING"/>
    <property type="match status" value="1"/>
</dbReference>
<dbReference type="OrthoDB" id="8062037at2759"/>
<evidence type="ECO:0000256" key="7">
    <source>
        <dbReference type="ARBA" id="ARBA00022833"/>
    </source>
</evidence>
<dbReference type="InterPro" id="IPR001841">
    <property type="entry name" value="Znf_RING"/>
</dbReference>
<dbReference type="EMBL" id="JAKOGI010000518">
    <property type="protein sequence ID" value="KAJ8433751.1"/>
    <property type="molecule type" value="Genomic_DNA"/>
</dbReference>
<keyword evidence="11" id="KW-0863">Zinc-finger</keyword>
<comment type="catalytic activity">
    <reaction evidence="1">
        <text>S-ubiquitinyl-[E2 ubiquitin-conjugating enzyme]-L-cysteine + [acceptor protein]-L-lysine = [E2 ubiquitin-conjugating enzyme]-L-cysteine + N(6)-ubiquitinyl-[acceptor protein]-L-lysine.</text>
        <dbReference type="EC" id="2.3.2.27"/>
    </reaction>
</comment>
<comment type="caution">
    <text evidence="13">The sequence shown here is derived from an EMBL/GenBank/DDBJ whole genome shotgun (WGS) entry which is preliminary data.</text>
</comment>
<evidence type="ECO:0000256" key="4">
    <source>
        <dbReference type="ARBA" id="ARBA00022679"/>
    </source>
</evidence>
<evidence type="ECO:0000256" key="6">
    <source>
        <dbReference type="ARBA" id="ARBA00022723"/>
    </source>
</evidence>
<dbReference type="InterPro" id="IPR013083">
    <property type="entry name" value="Znf_RING/FYVE/PHD"/>
</dbReference>
<dbReference type="Proteomes" id="UP001153076">
    <property type="component" value="Unassembled WGS sequence"/>
</dbReference>
<keyword evidence="5" id="KW-0812">Transmembrane</keyword>
<protein>
    <recommendedName>
        <fullName evidence="3">RING-type E3 ubiquitin transferase</fullName>
        <ecNumber evidence="3">2.3.2.27</ecNumber>
    </recommendedName>
</protein>
<keyword evidence="9" id="KW-0472">Membrane</keyword>
<dbReference type="CDD" id="cd16461">
    <property type="entry name" value="RING-H2_EL5-like"/>
    <property type="match status" value="1"/>
</dbReference>
<dbReference type="PROSITE" id="PS50089">
    <property type="entry name" value="ZF_RING_2"/>
    <property type="match status" value="1"/>
</dbReference>
<feature type="domain" description="RING-type" evidence="12">
    <location>
        <begin position="108"/>
        <end position="150"/>
    </location>
</feature>
<evidence type="ECO:0000313" key="13">
    <source>
        <dbReference type="EMBL" id="KAJ8433751.1"/>
    </source>
</evidence>
<evidence type="ECO:0000256" key="3">
    <source>
        <dbReference type="ARBA" id="ARBA00012483"/>
    </source>
</evidence>
<gene>
    <name evidence="13" type="ORF">Cgig2_026572</name>
</gene>
<evidence type="ECO:0000313" key="14">
    <source>
        <dbReference type="Proteomes" id="UP001153076"/>
    </source>
</evidence>
<comment type="subcellular location">
    <subcellularLocation>
        <location evidence="2">Membrane</location>
        <topology evidence="2">Single-pass membrane protein</topology>
    </subcellularLocation>
</comment>
<dbReference type="Pfam" id="PF13639">
    <property type="entry name" value="zf-RING_2"/>
    <property type="match status" value="1"/>
</dbReference>
<evidence type="ECO:0000256" key="2">
    <source>
        <dbReference type="ARBA" id="ARBA00004167"/>
    </source>
</evidence>
<evidence type="ECO:0000256" key="10">
    <source>
        <dbReference type="ARBA" id="ARBA00024209"/>
    </source>
</evidence>
<evidence type="ECO:0000256" key="5">
    <source>
        <dbReference type="ARBA" id="ARBA00022692"/>
    </source>
</evidence>
<keyword evidence="8" id="KW-1133">Transmembrane helix</keyword>
<dbReference type="EC" id="2.3.2.27" evidence="3"/>
<dbReference type="FunFam" id="3.30.40.10:FF:000632">
    <property type="entry name" value="RING-H2 finger protein ATL73"/>
    <property type="match status" value="1"/>
</dbReference>
<evidence type="ECO:0000256" key="1">
    <source>
        <dbReference type="ARBA" id="ARBA00000900"/>
    </source>
</evidence>
<comment type="similarity">
    <text evidence="10">Belongs to the RING-type zinc finger family. ATL subfamily.</text>
</comment>
<evidence type="ECO:0000256" key="8">
    <source>
        <dbReference type="ARBA" id="ARBA00022989"/>
    </source>
</evidence>
<dbReference type="InterPro" id="IPR044602">
    <property type="entry name" value="ATL10/ATL72-79-like"/>
</dbReference>
<keyword evidence="6" id="KW-0479">Metal-binding</keyword>
<keyword evidence="7" id="KW-0862">Zinc</keyword>
<keyword evidence="4" id="KW-0808">Transferase</keyword>
<dbReference type="GO" id="GO:0016020">
    <property type="term" value="C:membrane"/>
    <property type="evidence" value="ECO:0007669"/>
    <property type="project" value="UniProtKB-SubCell"/>
</dbReference>
<dbReference type="GO" id="GO:0061630">
    <property type="term" value="F:ubiquitin protein ligase activity"/>
    <property type="evidence" value="ECO:0007669"/>
    <property type="project" value="UniProtKB-EC"/>
</dbReference>
<name>A0A9Q1JYG8_9CARY</name>
<evidence type="ECO:0000256" key="11">
    <source>
        <dbReference type="PROSITE-ProRule" id="PRU00175"/>
    </source>
</evidence>
<dbReference type="SUPFAM" id="SSF57850">
    <property type="entry name" value="RING/U-box"/>
    <property type="match status" value="1"/>
</dbReference>
<dbReference type="Gene3D" id="3.30.40.10">
    <property type="entry name" value="Zinc/RING finger domain, C3HC4 (zinc finger)"/>
    <property type="match status" value="1"/>
</dbReference>
<keyword evidence="14" id="KW-1185">Reference proteome</keyword>
<dbReference type="GO" id="GO:0016567">
    <property type="term" value="P:protein ubiquitination"/>
    <property type="evidence" value="ECO:0007669"/>
    <property type="project" value="InterPro"/>
</dbReference>
<sequence>MFSRKLLVNLHHSGGLLLHTPLNHEPQPIAQPPTPSHYQDSSFRGGFDANLIMILSCSSLLAREPNYYISTIRPGVSRVDGVDRRALRSFPIVKYSKEVNVQGLDTDCVICLSEFKEGEKLRILPKCNHGFHVKCIDKWLKSHSSCPTCRQSLVDTCQKIIGCHDDHQDASSPSPSSLPERVIGEVIALNIVPLEREDLVRNYRGQIVT</sequence>
<dbReference type="PANTHER" id="PTHR46905:SF7">
    <property type="entry name" value="RING-H2 FINGER PROTEIN ATL78"/>
    <property type="match status" value="1"/>
</dbReference>
<dbReference type="PANTHER" id="PTHR46905">
    <property type="entry name" value="RING-H2 FINGER PROTEIN ATL78"/>
    <property type="match status" value="1"/>
</dbReference>
<evidence type="ECO:0000259" key="12">
    <source>
        <dbReference type="PROSITE" id="PS50089"/>
    </source>
</evidence>
<dbReference type="GO" id="GO:0008270">
    <property type="term" value="F:zinc ion binding"/>
    <property type="evidence" value="ECO:0007669"/>
    <property type="project" value="UniProtKB-KW"/>
</dbReference>
<accession>A0A9Q1JYG8</accession>
<evidence type="ECO:0000256" key="9">
    <source>
        <dbReference type="ARBA" id="ARBA00023136"/>
    </source>
</evidence>
<dbReference type="AlphaFoldDB" id="A0A9Q1JYG8"/>
<reference evidence="13" key="1">
    <citation type="submission" date="2022-04" db="EMBL/GenBank/DDBJ databases">
        <title>Carnegiea gigantea Genome sequencing and assembly v2.</title>
        <authorList>
            <person name="Copetti D."/>
            <person name="Sanderson M.J."/>
            <person name="Burquez A."/>
            <person name="Wojciechowski M.F."/>
        </authorList>
    </citation>
    <scope>NUCLEOTIDE SEQUENCE</scope>
    <source>
        <strain evidence="13">SGP5-SGP5p</strain>
        <tissue evidence="13">Aerial part</tissue>
    </source>
</reference>
<organism evidence="13 14">
    <name type="scientific">Carnegiea gigantea</name>
    <dbReference type="NCBI Taxonomy" id="171969"/>
    <lineage>
        <taxon>Eukaryota</taxon>
        <taxon>Viridiplantae</taxon>
        <taxon>Streptophyta</taxon>
        <taxon>Embryophyta</taxon>
        <taxon>Tracheophyta</taxon>
        <taxon>Spermatophyta</taxon>
        <taxon>Magnoliopsida</taxon>
        <taxon>eudicotyledons</taxon>
        <taxon>Gunneridae</taxon>
        <taxon>Pentapetalae</taxon>
        <taxon>Caryophyllales</taxon>
        <taxon>Cactineae</taxon>
        <taxon>Cactaceae</taxon>
        <taxon>Cactoideae</taxon>
        <taxon>Echinocereeae</taxon>
        <taxon>Carnegiea</taxon>
    </lineage>
</organism>